<evidence type="ECO:0000256" key="6">
    <source>
        <dbReference type="SAM" id="MobiDB-lite"/>
    </source>
</evidence>
<keyword evidence="9" id="KW-1185">Reference proteome</keyword>
<organism evidence="8 9">
    <name type="scientific">Laccaria amethystina LaAM-08-1</name>
    <dbReference type="NCBI Taxonomy" id="1095629"/>
    <lineage>
        <taxon>Eukaryota</taxon>
        <taxon>Fungi</taxon>
        <taxon>Dikarya</taxon>
        <taxon>Basidiomycota</taxon>
        <taxon>Agaricomycotina</taxon>
        <taxon>Agaricomycetes</taxon>
        <taxon>Agaricomycetidae</taxon>
        <taxon>Agaricales</taxon>
        <taxon>Agaricineae</taxon>
        <taxon>Hydnangiaceae</taxon>
        <taxon>Laccaria</taxon>
    </lineage>
</organism>
<dbReference type="Proteomes" id="UP000054477">
    <property type="component" value="Unassembled WGS sequence"/>
</dbReference>
<dbReference type="InterPro" id="IPR035985">
    <property type="entry name" value="Ubiquitin-activating_enz"/>
</dbReference>
<dbReference type="Pfam" id="PF00899">
    <property type="entry name" value="ThiF"/>
    <property type="match status" value="1"/>
</dbReference>
<feature type="region of interest" description="Disordered" evidence="6">
    <location>
        <begin position="1"/>
        <end position="20"/>
    </location>
</feature>
<dbReference type="HOGENOM" id="CLU_019618_2_1_1"/>
<dbReference type="PIRSF" id="PIRSF039099">
    <property type="entry name" value="APP-BP1"/>
    <property type="match status" value="1"/>
</dbReference>
<sequence>MAGPDIDSATTIIVTEAPPDSKTRRYDRQLRLWAASGQNALESSRLLVISGSATSTSILKNLVLPGIGHFTILDPAKVTPEDAGNNFFLEGPSSIGRFRAEEAVRLLGELNEGAEGKADLRSLEEVLEKDKDWLTEFTIVIAHNLEAGLLERLSALLWQDESFPPLVVVRSAGFLAEFYIQFHEHAVIESHSETVPSLRIDKPFPALLDYSASLDFENMDVTDHGHIPYVYILVRVLEEWKKSHNGNPPSSYDEKKEFKKIIVGMKKKIDEENFDEAEAQAYRCWTSTIVPSEIRALFQDPKVNSLTPKSAPFFHLVAALAKFTEEQPPNTLPLTSTLPDMKASTNSYISLQKLYKARAEEEKTFFKSYLTVPVDDATIDAFVKNAHALKLLRGKRWGALDKDPSAIAAAVESAPKQLSIHLSLSALSSLSTKQQPNAPLTVTIEALVAEAQALLPAGTDLPENFAEAVGEIVRAPTADLPNTAALLGGMVAQEVIKMITKQYIPIDGSCLIDLIETWTGVL</sequence>
<dbReference type="GO" id="GO:0019781">
    <property type="term" value="F:NEDD8 activating enzyme activity"/>
    <property type="evidence" value="ECO:0007669"/>
    <property type="project" value="UniProtKB-UniRule"/>
</dbReference>
<dbReference type="GO" id="GO:0005737">
    <property type="term" value="C:cytoplasm"/>
    <property type="evidence" value="ECO:0007669"/>
    <property type="project" value="TreeGrafter"/>
</dbReference>
<dbReference type="InterPro" id="IPR045886">
    <property type="entry name" value="ThiF/MoeB/HesA"/>
</dbReference>
<comment type="pathway">
    <text evidence="1 5">Protein modification; protein neddylation.</text>
</comment>
<comment type="similarity">
    <text evidence="2 5">Belongs to the ubiquitin-activating E1 family. ULA1 subfamily.</text>
</comment>
<evidence type="ECO:0000256" key="4">
    <source>
        <dbReference type="ARBA" id="ARBA00022786"/>
    </source>
</evidence>
<comment type="function">
    <text evidence="5">Regulatory subunit of the dimeric UBA3-ULA1 E1 enzyme.</text>
</comment>
<name>A0A0C9XNL9_9AGAR</name>
<dbReference type="AlphaFoldDB" id="A0A0C9XNL9"/>
<dbReference type="STRING" id="1095629.A0A0C9XNL9"/>
<evidence type="ECO:0000256" key="3">
    <source>
        <dbReference type="ARBA" id="ARBA00015407"/>
    </source>
</evidence>
<evidence type="ECO:0000313" key="8">
    <source>
        <dbReference type="EMBL" id="KIJ97602.1"/>
    </source>
</evidence>
<feature type="domain" description="THIF-type NAD/FAD binding fold" evidence="7">
    <location>
        <begin position="26"/>
        <end position="141"/>
    </location>
</feature>
<dbReference type="PANTHER" id="PTHR10953:SF29">
    <property type="entry name" value="NEDD8-ACTIVATING ENZYME E1 REGULATORY SUBUNIT"/>
    <property type="match status" value="1"/>
</dbReference>
<dbReference type="FunFam" id="3.40.50.720:FF:000475">
    <property type="entry name" value="NEDD8-activating enzyme E1 regulatory subunit"/>
    <property type="match status" value="1"/>
</dbReference>
<proteinExistence type="inferred from homology"/>
<evidence type="ECO:0000256" key="5">
    <source>
        <dbReference type="PIRNR" id="PIRNR039099"/>
    </source>
</evidence>
<accession>A0A0C9XNL9</accession>
<dbReference type="InterPro" id="IPR030667">
    <property type="entry name" value="APP-BP1"/>
</dbReference>
<dbReference type="UniPathway" id="UPA00885"/>
<evidence type="ECO:0000313" key="9">
    <source>
        <dbReference type="Proteomes" id="UP000054477"/>
    </source>
</evidence>
<keyword evidence="4 5" id="KW-0833">Ubl conjugation pathway</keyword>
<dbReference type="SUPFAM" id="SSF69572">
    <property type="entry name" value="Activating enzymes of the ubiquitin-like proteins"/>
    <property type="match status" value="1"/>
</dbReference>
<evidence type="ECO:0000256" key="2">
    <source>
        <dbReference type="ARBA" id="ARBA00006868"/>
    </source>
</evidence>
<dbReference type="PANTHER" id="PTHR10953">
    <property type="entry name" value="UBIQUITIN-ACTIVATING ENZYME E1"/>
    <property type="match status" value="1"/>
</dbReference>
<protein>
    <recommendedName>
        <fullName evidence="3 5">NEDD8-activating enzyme E1 regulatory subunit</fullName>
    </recommendedName>
</protein>
<dbReference type="OrthoDB" id="1708823at2759"/>
<dbReference type="GO" id="GO:0045116">
    <property type="term" value="P:protein neddylation"/>
    <property type="evidence" value="ECO:0007669"/>
    <property type="project" value="UniProtKB-UniRule"/>
</dbReference>
<reference evidence="8 9" key="1">
    <citation type="submission" date="2014-04" db="EMBL/GenBank/DDBJ databases">
        <authorList>
            <consortium name="DOE Joint Genome Institute"/>
            <person name="Kuo A."/>
            <person name="Kohler A."/>
            <person name="Nagy L.G."/>
            <person name="Floudas D."/>
            <person name="Copeland A."/>
            <person name="Barry K.W."/>
            <person name="Cichocki N."/>
            <person name="Veneault-Fourrey C."/>
            <person name="LaButti K."/>
            <person name="Lindquist E.A."/>
            <person name="Lipzen A."/>
            <person name="Lundell T."/>
            <person name="Morin E."/>
            <person name="Murat C."/>
            <person name="Sun H."/>
            <person name="Tunlid A."/>
            <person name="Henrissat B."/>
            <person name="Grigoriev I.V."/>
            <person name="Hibbett D.S."/>
            <person name="Martin F."/>
            <person name="Nordberg H.P."/>
            <person name="Cantor M.N."/>
            <person name="Hua S.X."/>
        </authorList>
    </citation>
    <scope>NUCLEOTIDE SEQUENCE [LARGE SCALE GENOMIC DNA]</scope>
    <source>
        <strain evidence="8 9">LaAM-08-1</strain>
    </source>
</reference>
<dbReference type="Gene3D" id="3.40.50.720">
    <property type="entry name" value="NAD(P)-binding Rossmann-like Domain"/>
    <property type="match status" value="2"/>
</dbReference>
<reference evidence="9" key="2">
    <citation type="submission" date="2015-01" db="EMBL/GenBank/DDBJ databases">
        <title>Evolutionary Origins and Diversification of the Mycorrhizal Mutualists.</title>
        <authorList>
            <consortium name="DOE Joint Genome Institute"/>
            <consortium name="Mycorrhizal Genomics Consortium"/>
            <person name="Kohler A."/>
            <person name="Kuo A."/>
            <person name="Nagy L.G."/>
            <person name="Floudas D."/>
            <person name="Copeland A."/>
            <person name="Barry K.W."/>
            <person name="Cichocki N."/>
            <person name="Veneault-Fourrey C."/>
            <person name="LaButti K."/>
            <person name="Lindquist E.A."/>
            <person name="Lipzen A."/>
            <person name="Lundell T."/>
            <person name="Morin E."/>
            <person name="Murat C."/>
            <person name="Riley R."/>
            <person name="Ohm R."/>
            <person name="Sun H."/>
            <person name="Tunlid A."/>
            <person name="Henrissat B."/>
            <person name="Grigoriev I.V."/>
            <person name="Hibbett D.S."/>
            <person name="Martin F."/>
        </authorList>
    </citation>
    <scope>NUCLEOTIDE SEQUENCE [LARGE SCALE GENOMIC DNA]</scope>
    <source>
        <strain evidence="9">LaAM-08-1</strain>
    </source>
</reference>
<dbReference type="EMBL" id="KN838689">
    <property type="protein sequence ID" value="KIJ97602.1"/>
    <property type="molecule type" value="Genomic_DNA"/>
</dbReference>
<evidence type="ECO:0000256" key="1">
    <source>
        <dbReference type="ARBA" id="ARBA00005032"/>
    </source>
</evidence>
<gene>
    <name evidence="8" type="ORF">K443DRAFT_105421</name>
</gene>
<evidence type="ECO:0000259" key="7">
    <source>
        <dbReference type="Pfam" id="PF00899"/>
    </source>
</evidence>
<dbReference type="InterPro" id="IPR000594">
    <property type="entry name" value="ThiF_NAD_FAD-bd"/>
</dbReference>